<gene>
    <name evidence="2" type="ORF">GOB81_11855</name>
</gene>
<dbReference type="EMBL" id="WOSY01000011">
    <property type="protein sequence ID" value="NHN89315.1"/>
    <property type="molecule type" value="Genomic_DNA"/>
</dbReference>
<reference evidence="2 3" key="1">
    <citation type="journal article" date="2020" name="Int. J. Syst. Evol. Microbiol.">
        <title>Novel acetic acid bacteria from cider fermentations: Acetobacter conturbans sp. nov. and Acetobacter fallax sp. nov.</title>
        <authorList>
            <person name="Sombolestani A.S."/>
            <person name="Cleenwerck I."/>
            <person name="Cnockaert M."/>
            <person name="Borremans W."/>
            <person name="Wieme A.D."/>
            <person name="De Vuyst L."/>
            <person name="Vandamme P."/>
        </authorList>
    </citation>
    <scope>NUCLEOTIDE SEQUENCE [LARGE SCALE GENOMIC DNA]</scope>
    <source>
        <strain evidence="2 3">LMG 1627</strain>
    </source>
</reference>
<evidence type="ECO:0000256" key="1">
    <source>
        <dbReference type="SAM" id="MobiDB-lite"/>
    </source>
</evidence>
<accession>A0ABX0K581</accession>
<protein>
    <recommendedName>
        <fullName evidence="4">Secreted protein</fullName>
    </recommendedName>
</protein>
<feature type="region of interest" description="Disordered" evidence="1">
    <location>
        <begin position="52"/>
        <end position="78"/>
    </location>
</feature>
<keyword evidence="3" id="KW-1185">Reference proteome</keyword>
<evidence type="ECO:0000313" key="3">
    <source>
        <dbReference type="Proteomes" id="UP000631653"/>
    </source>
</evidence>
<proteinExistence type="predicted"/>
<sequence length="78" mass="8098">MKRAVFATVTLLALGVAVKDVRAHTAPQTQVHPSVMPAQTISGPVAGQHCNATSSVGEKPNHSPATSSCITRKHEAVD</sequence>
<dbReference type="RefSeq" id="WP_173570650.1">
    <property type="nucleotide sequence ID" value="NZ_WOSY01000011.1"/>
</dbReference>
<evidence type="ECO:0000313" key="2">
    <source>
        <dbReference type="EMBL" id="NHN89315.1"/>
    </source>
</evidence>
<organism evidence="2 3">
    <name type="scientific">Acetobacter conturbans</name>
    <dbReference type="NCBI Taxonomy" id="1737472"/>
    <lineage>
        <taxon>Bacteria</taxon>
        <taxon>Pseudomonadati</taxon>
        <taxon>Pseudomonadota</taxon>
        <taxon>Alphaproteobacteria</taxon>
        <taxon>Acetobacterales</taxon>
        <taxon>Acetobacteraceae</taxon>
        <taxon>Acetobacter</taxon>
    </lineage>
</organism>
<dbReference type="Proteomes" id="UP000631653">
    <property type="component" value="Unassembled WGS sequence"/>
</dbReference>
<comment type="caution">
    <text evidence="2">The sequence shown here is derived from an EMBL/GenBank/DDBJ whole genome shotgun (WGS) entry which is preliminary data.</text>
</comment>
<evidence type="ECO:0008006" key="4">
    <source>
        <dbReference type="Google" id="ProtNLM"/>
    </source>
</evidence>
<name>A0ABX0K581_9PROT</name>